<dbReference type="AlphaFoldDB" id="A0A6J4M6G1"/>
<sequence>APVPCSRPAHLRRSRAGRLGRRVHVRPRRRHPGGRRADGGRAAAAPGVAWAGGPRVAARARPRGGRRGRRGAAGTGGRRLRAADPHRDRRAAGARRPAPGRRRR</sequence>
<evidence type="ECO:0000313" key="2">
    <source>
        <dbReference type="EMBL" id="CAA9347292.1"/>
    </source>
</evidence>
<feature type="compositionally biased region" description="Basic residues" evidence="1">
    <location>
        <begin position="58"/>
        <end position="70"/>
    </location>
</feature>
<feature type="compositionally biased region" description="Low complexity" evidence="1">
    <location>
        <begin position="40"/>
        <end position="57"/>
    </location>
</feature>
<feature type="compositionally biased region" description="Basic residues" evidence="1">
    <location>
        <begin position="9"/>
        <end position="34"/>
    </location>
</feature>
<feature type="non-terminal residue" evidence="2">
    <location>
        <position position="1"/>
    </location>
</feature>
<name>A0A6J4M6G1_9ACTN</name>
<proteinExistence type="predicted"/>
<reference evidence="2" key="1">
    <citation type="submission" date="2020-02" db="EMBL/GenBank/DDBJ databases">
        <authorList>
            <person name="Meier V. D."/>
        </authorList>
    </citation>
    <scope>NUCLEOTIDE SEQUENCE</scope>
    <source>
        <strain evidence="2">AVDCRST_MAG36</strain>
    </source>
</reference>
<feature type="compositionally biased region" description="Basic residues" evidence="1">
    <location>
        <begin position="92"/>
        <end position="104"/>
    </location>
</feature>
<organism evidence="2">
    <name type="scientific">uncultured Nocardioidaceae bacterium</name>
    <dbReference type="NCBI Taxonomy" id="253824"/>
    <lineage>
        <taxon>Bacteria</taxon>
        <taxon>Bacillati</taxon>
        <taxon>Actinomycetota</taxon>
        <taxon>Actinomycetes</taxon>
        <taxon>Propionibacteriales</taxon>
        <taxon>Nocardioidaceae</taxon>
        <taxon>environmental samples</taxon>
    </lineage>
</organism>
<gene>
    <name evidence="2" type="ORF">AVDCRST_MAG36-1719</name>
</gene>
<accession>A0A6J4M6G1</accession>
<dbReference type="EMBL" id="CADCUH010000112">
    <property type="protein sequence ID" value="CAA9347292.1"/>
    <property type="molecule type" value="Genomic_DNA"/>
</dbReference>
<evidence type="ECO:0000256" key="1">
    <source>
        <dbReference type="SAM" id="MobiDB-lite"/>
    </source>
</evidence>
<feature type="non-terminal residue" evidence="2">
    <location>
        <position position="104"/>
    </location>
</feature>
<feature type="region of interest" description="Disordered" evidence="1">
    <location>
        <begin position="1"/>
        <end position="104"/>
    </location>
</feature>
<protein>
    <submittedName>
        <fullName evidence="2">Uncharacterized protein</fullName>
    </submittedName>
</protein>
<feature type="compositionally biased region" description="Basic and acidic residues" evidence="1">
    <location>
        <begin position="81"/>
        <end position="91"/>
    </location>
</feature>